<dbReference type="OrthoDB" id="2394030at2"/>
<gene>
    <name evidence="2" type="ORF">SAMN02745114_01205</name>
</gene>
<protein>
    <recommendedName>
        <fullName evidence="4">SGNH/GDSL hydrolase family protein</fullName>
    </recommendedName>
</protein>
<evidence type="ECO:0000313" key="3">
    <source>
        <dbReference type="Proteomes" id="UP000190657"/>
    </source>
</evidence>
<dbReference type="InterPro" id="IPR036514">
    <property type="entry name" value="SGNH_hydro_sf"/>
</dbReference>
<keyword evidence="1" id="KW-1133">Transmembrane helix</keyword>
<keyword evidence="1" id="KW-0472">Membrane</keyword>
<proteinExistence type="predicted"/>
<evidence type="ECO:0008006" key="4">
    <source>
        <dbReference type="Google" id="ProtNLM"/>
    </source>
</evidence>
<dbReference type="RefSeq" id="WP_078768681.1">
    <property type="nucleotide sequence ID" value="NZ_FUWW01000012.1"/>
</dbReference>
<evidence type="ECO:0000256" key="1">
    <source>
        <dbReference type="SAM" id="Phobius"/>
    </source>
</evidence>
<dbReference type="SUPFAM" id="SSF52266">
    <property type="entry name" value="SGNH hydrolase"/>
    <property type="match status" value="1"/>
</dbReference>
<feature type="transmembrane region" description="Helical" evidence="1">
    <location>
        <begin position="12"/>
        <end position="29"/>
    </location>
</feature>
<dbReference type="EMBL" id="FUWW01000012">
    <property type="protein sequence ID" value="SJZ64168.1"/>
    <property type="molecule type" value="Genomic_DNA"/>
</dbReference>
<dbReference type="STRING" id="290054.SAMN02745114_01205"/>
<dbReference type="AlphaFoldDB" id="A0A1T4MBN0"/>
<keyword evidence="3" id="KW-1185">Reference proteome</keyword>
<sequence>MNKATKNKVIKFVSIALALALVFVGIFLINGKQTGSISKGNNDEYNVEKLKKNEDSVMQGDPYVFLGSDFTFGAKSDGQSFVDYLEAVDGIKCKKYGGEGYKLNGKGEETLAYSFSKAVEENTNPKVVFCEVPACNAKGRQNNGELSSSYYIGDYDTTTLYGAMEYLCASADLNWGCKVVFITCPTNDDKKYAEIAEAADAVAEKWGSKVINFYNNDEISFDKSERKLYMVDSSSPTKAGYNKVYAPKVEEFMQRYFYF</sequence>
<reference evidence="2 3" key="1">
    <citation type="submission" date="2017-02" db="EMBL/GenBank/DDBJ databases">
        <authorList>
            <person name="Peterson S.W."/>
        </authorList>
    </citation>
    <scope>NUCLEOTIDE SEQUENCE [LARGE SCALE GENOMIC DNA]</scope>
    <source>
        <strain evidence="2 3">ATCC 51222</strain>
    </source>
</reference>
<dbReference type="Gene3D" id="3.40.50.1110">
    <property type="entry name" value="SGNH hydrolase"/>
    <property type="match status" value="1"/>
</dbReference>
<keyword evidence="1" id="KW-0812">Transmembrane</keyword>
<dbReference type="Proteomes" id="UP000190657">
    <property type="component" value="Unassembled WGS sequence"/>
</dbReference>
<name>A0A1T4MBN0_9FIRM</name>
<organism evidence="2 3">
    <name type="scientific">Eubacterium coprostanoligenes</name>
    <dbReference type="NCBI Taxonomy" id="290054"/>
    <lineage>
        <taxon>Bacteria</taxon>
        <taxon>Bacillati</taxon>
        <taxon>Bacillota</taxon>
        <taxon>Clostridia</taxon>
        <taxon>Eubacteriales</taxon>
        <taxon>Eubacteriaceae</taxon>
        <taxon>Eubacterium</taxon>
    </lineage>
</organism>
<accession>A0A1T4MBN0</accession>
<evidence type="ECO:0000313" key="2">
    <source>
        <dbReference type="EMBL" id="SJZ64168.1"/>
    </source>
</evidence>